<dbReference type="Proteomes" id="UP000325315">
    <property type="component" value="Unassembled WGS sequence"/>
</dbReference>
<dbReference type="EMBL" id="SMMG02000007">
    <property type="protein sequence ID" value="KAA3467282.1"/>
    <property type="molecule type" value="Genomic_DNA"/>
</dbReference>
<accession>A0A5B6VDU7</accession>
<evidence type="ECO:0000313" key="1">
    <source>
        <dbReference type="EMBL" id="KAA3467282.1"/>
    </source>
</evidence>
<comment type="caution">
    <text evidence="1">The sequence shown here is derived from an EMBL/GenBank/DDBJ whole genome shotgun (WGS) entry which is preliminary data.</text>
</comment>
<name>A0A5B6VDU7_9ROSI</name>
<evidence type="ECO:0000313" key="2">
    <source>
        <dbReference type="Proteomes" id="UP000325315"/>
    </source>
</evidence>
<proteinExistence type="predicted"/>
<dbReference type="AlphaFoldDB" id="A0A5B6VDU7"/>
<reference evidence="2" key="1">
    <citation type="journal article" date="2019" name="Plant Biotechnol. J.">
        <title>Genome sequencing of the Australian wild diploid species Gossypium australe highlights disease resistance and delayed gland morphogenesis.</title>
        <authorList>
            <person name="Cai Y."/>
            <person name="Cai X."/>
            <person name="Wang Q."/>
            <person name="Wang P."/>
            <person name="Zhang Y."/>
            <person name="Cai C."/>
            <person name="Xu Y."/>
            <person name="Wang K."/>
            <person name="Zhou Z."/>
            <person name="Wang C."/>
            <person name="Geng S."/>
            <person name="Li B."/>
            <person name="Dong Q."/>
            <person name="Hou Y."/>
            <person name="Wang H."/>
            <person name="Ai P."/>
            <person name="Liu Z."/>
            <person name="Yi F."/>
            <person name="Sun M."/>
            <person name="An G."/>
            <person name="Cheng J."/>
            <person name="Zhang Y."/>
            <person name="Shi Q."/>
            <person name="Xie Y."/>
            <person name="Shi X."/>
            <person name="Chang Y."/>
            <person name="Huang F."/>
            <person name="Chen Y."/>
            <person name="Hong S."/>
            <person name="Mi L."/>
            <person name="Sun Q."/>
            <person name="Zhang L."/>
            <person name="Zhou B."/>
            <person name="Peng R."/>
            <person name="Zhang X."/>
            <person name="Liu F."/>
        </authorList>
    </citation>
    <scope>NUCLEOTIDE SEQUENCE [LARGE SCALE GENOMIC DNA]</scope>
    <source>
        <strain evidence="2">cv. PA1801</strain>
    </source>
</reference>
<gene>
    <name evidence="1" type="ORF">EPI10_002307</name>
</gene>
<keyword evidence="2" id="KW-1185">Reference proteome</keyword>
<sequence length="112" mass="12838">MSSPPVSFFISVVSFSSSNDTVVQGNLGNGASKLERRNREKFPTMKLQDFVTHIVIKKIRLPSHLFQCYLQDNGTWFMETLPPEKKPLGSNFENWKLHQIDVYNALLHADLD</sequence>
<organism evidence="1 2">
    <name type="scientific">Gossypium australe</name>
    <dbReference type="NCBI Taxonomy" id="47621"/>
    <lineage>
        <taxon>Eukaryota</taxon>
        <taxon>Viridiplantae</taxon>
        <taxon>Streptophyta</taxon>
        <taxon>Embryophyta</taxon>
        <taxon>Tracheophyta</taxon>
        <taxon>Spermatophyta</taxon>
        <taxon>Magnoliopsida</taxon>
        <taxon>eudicotyledons</taxon>
        <taxon>Gunneridae</taxon>
        <taxon>Pentapetalae</taxon>
        <taxon>rosids</taxon>
        <taxon>malvids</taxon>
        <taxon>Malvales</taxon>
        <taxon>Malvaceae</taxon>
        <taxon>Malvoideae</taxon>
        <taxon>Gossypium</taxon>
    </lineage>
</organism>
<protein>
    <submittedName>
        <fullName evidence="1">Uncharacterized protein</fullName>
    </submittedName>
</protein>